<dbReference type="EMBL" id="JACZEP010000001">
    <property type="protein sequence ID" value="MBE1203698.1"/>
    <property type="molecule type" value="Genomic_DNA"/>
</dbReference>
<comment type="caution">
    <text evidence="2">The sequence shown here is derived from an EMBL/GenBank/DDBJ whole genome shotgun (WGS) entry which is preliminary data.</text>
</comment>
<dbReference type="PROSITE" id="PS50943">
    <property type="entry name" value="HTH_CROC1"/>
    <property type="match status" value="1"/>
</dbReference>
<feature type="domain" description="HTH cro/C1-type" evidence="1">
    <location>
        <begin position="8"/>
        <end position="40"/>
    </location>
</feature>
<proteinExistence type="predicted"/>
<dbReference type="RefSeq" id="WP_192565730.1">
    <property type="nucleotide sequence ID" value="NZ_JACZEP010000001.1"/>
</dbReference>
<name>A0ABR9GJ52_9HYPH</name>
<keyword evidence="3" id="KW-1185">Reference proteome</keyword>
<protein>
    <submittedName>
        <fullName evidence="2">Helix-turn-helix domain-containing protein</fullName>
    </submittedName>
</protein>
<dbReference type="CDD" id="cd00093">
    <property type="entry name" value="HTH_XRE"/>
    <property type="match status" value="1"/>
</dbReference>
<evidence type="ECO:0000313" key="2">
    <source>
        <dbReference type="EMBL" id="MBE1203698.1"/>
    </source>
</evidence>
<dbReference type="InterPro" id="IPR010982">
    <property type="entry name" value="Lambda_DNA-bd_dom_sf"/>
</dbReference>
<dbReference type="InterPro" id="IPR001387">
    <property type="entry name" value="Cro/C1-type_HTH"/>
</dbReference>
<accession>A0ABR9GJ52</accession>
<dbReference type="Gene3D" id="1.10.260.40">
    <property type="entry name" value="lambda repressor-like DNA-binding domains"/>
    <property type="match status" value="1"/>
</dbReference>
<reference evidence="2 3" key="1">
    <citation type="submission" date="2020-09" db="EMBL/GenBank/DDBJ databases">
        <title>Draft Genome Sequence of Aminobacter carboxidus type strain DSM 1086, a soil Gram-negative carboxydobacterium.</title>
        <authorList>
            <person name="Turrini P."/>
            <person name="Tescari M."/>
            <person name="Artuso I."/>
            <person name="Lugli G.A."/>
            <person name="Frangipani E."/>
            <person name="Ventura M."/>
            <person name="Visca P."/>
        </authorList>
    </citation>
    <scope>NUCLEOTIDE SEQUENCE [LARGE SCALE GENOMIC DNA]</scope>
    <source>
        <strain evidence="2 3">DSM 1086</strain>
    </source>
</reference>
<gene>
    <name evidence="2" type="ORF">IHE39_05270</name>
</gene>
<evidence type="ECO:0000259" key="1">
    <source>
        <dbReference type="PROSITE" id="PS50943"/>
    </source>
</evidence>
<organism evidence="2 3">
    <name type="scientific">Aminobacter carboxidus</name>
    <dbReference type="NCBI Taxonomy" id="376165"/>
    <lineage>
        <taxon>Bacteria</taxon>
        <taxon>Pseudomonadati</taxon>
        <taxon>Pseudomonadota</taxon>
        <taxon>Alphaproteobacteria</taxon>
        <taxon>Hyphomicrobiales</taxon>
        <taxon>Phyllobacteriaceae</taxon>
        <taxon>Aminobacter</taxon>
    </lineage>
</organism>
<dbReference type="SUPFAM" id="SSF47413">
    <property type="entry name" value="lambda repressor-like DNA-binding domains"/>
    <property type="match status" value="1"/>
</dbReference>
<evidence type="ECO:0000313" key="3">
    <source>
        <dbReference type="Proteomes" id="UP000598227"/>
    </source>
</evidence>
<dbReference type="Pfam" id="PF01381">
    <property type="entry name" value="HTH_3"/>
    <property type="match status" value="1"/>
</dbReference>
<dbReference type="Proteomes" id="UP000598227">
    <property type="component" value="Unassembled WGS sequence"/>
</dbReference>
<sequence>MQASYDFLRAARSLLDISAKDLAEKAGVSTRSIVRIEAGEPVGLETSMRVQVALEAWGIEFLAETKSSGPAMRVRKGVVKKVGFQLQAR</sequence>